<dbReference type="EMBL" id="KQ090326">
    <property type="protein sequence ID" value="KMS97330.1"/>
    <property type="molecule type" value="Genomic_DNA"/>
</dbReference>
<dbReference type="AlphaFoldDB" id="A0A0J8E2J8"/>
<protein>
    <submittedName>
        <fullName evidence="1">Uncharacterized protein</fullName>
    </submittedName>
</protein>
<organism evidence="1 2">
    <name type="scientific">Beta vulgaris subsp. vulgaris</name>
    <name type="common">Beet</name>
    <dbReference type="NCBI Taxonomy" id="3555"/>
    <lineage>
        <taxon>Eukaryota</taxon>
        <taxon>Viridiplantae</taxon>
        <taxon>Streptophyta</taxon>
        <taxon>Embryophyta</taxon>
        <taxon>Tracheophyta</taxon>
        <taxon>Spermatophyta</taxon>
        <taxon>Magnoliopsida</taxon>
        <taxon>eudicotyledons</taxon>
        <taxon>Gunneridae</taxon>
        <taxon>Pentapetalae</taxon>
        <taxon>Caryophyllales</taxon>
        <taxon>Chenopodiaceae</taxon>
        <taxon>Betoideae</taxon>
        <taxon>Beta</taxon>
    </lineage>
</organism>
<name>A0A0J8E2J8_BETVV</name>
<gene>
    <name evidence="1" type="ORF">BVRB_6g156090</name>
</gene>
<keyword evidence="2" id="KW-1185">Reference proteome</keyword>
<dbReference type="Gramene" id="KMS97330">
    <property type="protein sequence ID" value="KMS97330"/>
    <property type="gene ID" value="BVRB_6g156090"/>
</dbReference>
<proteinExistence type="predicted"/>
<reference evidence="1 2" key="1">
    <citation type="journal article" date="2014" name="Nature">
        <title>The genome of the recently domesticated crop plant sugar beet (Beta vulgaris).</title>
        <authorList>
            <person name="Dohm J.C."/>
            <person name="Minoche A.E."/>
            <person name="Holtgrawe D."/>
            <person name="Capella-Gutierrez S."/>
            <person name="Zakrzewski F."/>
            <person name="Tafer H."/>
            <person name="Rupp O."/>
            <person name="Sorensen T.R."/>
            <person name="Stracke R."/>
            <person name="Reinhardt R."/>
            <person name="Goesmann A."/>
            <person name="Kraft T."/>
            <person name="Schulz B."/>
            <person name="Stadler P.F."/>
            <person name="Schmidt T."/>
            <person name="Gabaldon T."/>
            <person name="Lehrach H."/>
            <person name="Weisshaar B."/>
            <person name="Himmelbauer H."/>
        </authorList>
    </citation>
    <scope>NUCLEOTIDE SEQUENCE [LARGE SCALE GENOMIC DNA]</scope>
    <source>
        <tissue evidence="1">Taproot</tissue>
    </source>
</reference>
<evidence type="ECO:0000313" key="1">
    <source>
        <dbReference type="EMBL" id="KMS97330.1"/>
    </source>
</evidence>
<evidence type="ECO:0000313" key="2">
    <source>
        <dbReference type="Proteomes" id="UP000035740"/>
    </source>
</evidence>
<sequence>MEDAAVAISEASVRRSIGIFATNHSFRGSETLLLSIRHKRFQKPQFAVRSVFLQRIIASGVRRRYCCRLDIRFHR</sequence>
<dbReference type="Proteomes" id="UP000035740">
    <property type="component" value="Unassembled WGS sequence"/>
</dbReference>
<accession>A0A0J8E2J8</accession>